<reference evidence="7 8" key="1">
    <citation type="journal article" date="2010" name="Science">
        <title>Genomic analysis of organismal complexity in the multicellular green alga Volvox carteri.</title>
        <authorList>
            <person name="Prochnik S.E."/>
            <person name="Umen J."/>
            <person name="Nedelcu A.M."/>
            <person name="Hallmann A."/>
            <person name="Miller S.M."/>
            <person name="Nishii I."/>
            <person name="Ferris P."/>
            <person name="Kuo A."/>
            <person name="Mitros T."/>
            <person name="Fritz-Laylin L.K."/>
            <person name="Hellsten U."/>
            <person name="Chapman J."/>
            <person name="Simakov O."/>
            <person name="Rensing S.A."/>
            <person name="Terry A."/>
            <person name="Pangilinan J."/>
            <person name="Kapitonov V."/>
            <person name="Jurka J."/>
            <person name="Salamov A."/>
            <person name="Shapiro H."/>
            <person name="Schmutz J."/>
            <person name="Grimwood J."/>
            <person name="Lindquist E."/>
            <person name="Lucas S."/>
            <person name="Grigoriev I.V."/>
            <person name="Schmitt R."/>
            <person name="Kirk D."/>
            <person name="Rokhsar D.S."/>
        </authorList>
    </citation>
    <scope>NUCLEOTIDE SEQUENCE [LARGE SCALE GENOMIC DNA]</scope>
    <source>
        <strain evidence="8">f. Nagariensis / Eve</strain>
    </source>
</reference>
<feature type="compositionally biased region" description="Low complexity" evidence="5">
    <location>
        <begin position="2340"/>
        <end position="2378"/>
    </location>
</feature>
<feature type="region of interest" description="Disordered" evidence="5">
    <location>
        <begin position="2218"/>
        <end position="2261"/>
    </location>
</feature>
<evidence type="ECO:0000256" key="4">
    <source>
        <dbReference type="PROSITE-ProRule" id="PRU00134"/>
    </source>
</evidence>
<feature type="compositionally biased region" description="Polar residues" evidence="5">
    <location>
        <begin position="274"/>
        <end position="299"/>
    </location>
</feature>
<dbReference type="Pfam" id="PF01753">
    <property type="entry name" value="zf-MYND"/>
    <property type="match status" value="1"/>
</dbReference>
<dbReference type="OrthoDB" id="553040at2759"/>
<keyword evidence="2 4" id="KW-0863">Zinc-finger</keyword>
<feature type="region of interest" description="Disordered" evidence="5">
    <location>
        <begin position="1758"/>
        <end position="1856"/>
    </location>
</feature>
<feature type="compositionally biased region" description="Low complexity" evidence="5">
    <location>
        <begin position="344"/>
        <end position="358"/>
    </location>
</feature>
<protein>
    <recommendedName>
        <fullName evidence="6">MYND-type domain-containing protein</fullName>
    </recommendedName>
</protein>
<evidence type="ECO:0000256" key="5">
    <source>
        <dbReference type="SAM" id="MobiDB-lite"/>
    </source>
</evidence>
<evidence type="ECO:0000256" key="1">
    <source>
        <dbReference type="ARBA" id="ARBA00022723"/>
    </source>
</evidence>
<feature type="compositionally biased region" description="Polar residues" evidence="5">
    <location>
        <begin position="1117"/>
        <end position="1135"/>
    </location>
</feature>
<feature type="compositionally biased region" description="Low complexity" evidence="5">
    <location>
        <begin position="1762"/>
        <end position="1778"/>
    </location>
</feature>
<feature type="compositionally biased region" description="Polar residues" evidence="5">
    <location>
        <begin position="657"/>
        <end position="672"/>
    </location>
</feature>
<feature type="compositionally biased region" description="Low complexity" evidence="5">
    <location>
        <begin position="2289"/>
        <end position="2298"/>
    </location>
</feature>
<evidence type="ECO:0000256" key="2">
    <source>
        <dbReference type="ARBA" id="ARBA00022771"/>
    </source>
</evidence>
<feature type="compositionally biased region" description="Pro residues" evidence="5">
    <location>
        <begin position="2056"/>
        <end position="2066"/>
    </location>
</feature>
<feature type="compositionally biased region" description="Polar residues" evidence="5">
    <location>
        <begin position="1835"/>
        <end position="1856"/>
    </location>
</feature>
<feature type="region of interest" description="Disordered" evidence="5">
    <location>
        <begin position="2053"/>
        <end position="2197"/>
    </location>
</feature>
<evidence type="ECO:0000313" key="8">
    <source>
        <dbReference type="Proteomes" id="UP000001058"/>
    </source>
</evidence>
<dbReference type="Gene3D" id="6.10.140.2220">
    <property type="match status" value="1"/>
</dbReference>
<gene>
    <name evidence="7" type="ORF">VOLCADRAFT_98413</name>
</gene>
<keyword evidence="8" id="KW-1185">Reference proteome</keyword>
<feature type="region of interest" description="Disordered" evidence="5">
    <location>
        <begin position="2285"/>
        <end position="2378"/>
    </location>
</feature>
<feature type="region of interest" description="Disordered" evidence="5">
    <location>
        <begin position="881"/>
        <end position="915"/>
    </location>
</feature>
<accession>D8UFA1</accession>
<feature type="region of interest" description="Disordered" evidence="5">
    <location>
        <begin position="1962"/>
        <end position="1991"/>
    </location>
</feature>
<evidence type="ECO:0000313" key="7">
    <source>
        <dbReference type="EMBL" id="EFJ41569.1"/>
    </source>
</evidence>
<feature type="compositionally biased region" description="Pro residues" evidence="5">
    <location>
        <begin position="482"/>
        <end position="493"/>
    </location>
</feature>
<feature type="compositionally biased region" description="Gly residues" evidence="5">
    <location>
        <begin position="709"/>
        <end position="719"/>
    </location>
</feature>
<keyword evidence="1" id="KW-0479">Metal-binding</keyword>
<feature type="compositionally biased region" description="Polar residues" evidence="5">
    <location>
        <begin position="2174"/>
        <end position="2196"/>
    </location>
</feature>
<feature type="region of interest" description="Disordered" evidence="5">
    <location>
        <begin position="1665"/>
        <end position="1731"/>
    </location>
</feature>
<name>D8UFA1_VOLCA</name>
<feature type="compositionally biased region" description="Low complexity" evidence="5">
    <location>
        <begin position="1973"/>
        <end position="1984"/>
    </location>
</feature>
<dbReference type="KEGG" id="vcn:VOLCADRAFT_98413"/>
<feature type="region of interest" description="Disordered" evidence="5">
    <location>
        <begin position="1072"/>
        <end position="1177"/>
    </location>
</feature>
<dbReference type="EMBL" id="GL378393">
    <property type="protein sequence ID" value="EFJ41569.1"/>
    <property type="molecule type" value="Genomic_DNA"/>
</dbReference>
<feature type="compositionally biased region" description="Polar residues" evidence="5">
    <location>
        <begin position="252"/>
        <end position="263"/>
    </location>
</feature>
<proteinExistence type="predicted"/>
<feature type="compositionally biased region" description="Pro residues" evidence="5">
    <location>
        <begin position="594"/>
        <end position="604"/>
    </location>
</feature>
<feature type="region of interest" description="Disordered" evidence="5">
    <location>
        <begin position="239"/>
        <end position="368"/>
    </location>
</feature>
<feature type="compositionally biased region" description="Low complexity" evidence="5">
    <location>
        <begin position="790"/>
        <end position="807"/>
    </location>
</feature>
<feature type="region of interest" description="Disordered" evidence="5">
    <location>
        <begin position="475"/>
        <end position="495"/>
    </location>
</feature>
<feature type="region of interest" description="Disordered" evidence="5">
    <location>
        <begin position="1285"/>
        <end position="1324"/>
    </location>
</feature>
<feature type="compositionally biased region" description="Low complexity" evidence="5">
    <location>
        <begin position="117"/>
        <end position="136"/>
    </location>
</feature>
<dbReference type="InterPro" id="IPR002893">
    <property type="entry name" value="Znf_MYND"/>
</dbReference>
<feature type="compositionally biased region" description="Gly residues" evidence="5">
    <location>
        <begin position="1152"/>
        <end position="1163"/>
    </location>
</feature>
<feature type="compositionally biased region" description="Low complexity" evidence="5">
    <location>
        <begin position="320"/>
        <end position="337"/>
    </location>
</feature>
<feature type="compositionally biased region" description="Low complexity" evidence="5">
    <location>
        <begin position="1691"/>
        <end position="1716"/>
    </location>
</feature>
<evidence type="ECO:0000256" key="3">
    <source>
        <dbReference type="ARBA" id="ARBA00022833"/>
    </source>
</evidence>
<feature type="compositionally biased region" description="Polar residues" evidence="5">
    <location>
        <begin position="2306"/>
        <end position="2318"/>
    </location>
</feature>
<dbReference type="RefSeq" id="XP_002957360.1">
    <property type="nucleotide sequence ID" value="XM_002957314.1"/>
</dbReference>
<sequence>MPGFNQVALARHAHGLLVAVQQVQARAPPGARPVPPLLHEHISVITAALQRIHEQFSLLIGGDPLVVTRGDGGIRPDDVLHLARWWQDGRLTHLIHKIFLLAVRDVATVCAKAPGGPSSVNVSRAPSRSVSRASSSKLGNPISEAERAQRSHAAFEQFLGTPKAAQCISSLVVLQGVLQLVLDALQLLRNRPPGSLQPPPPLPPPPPPAERDSEQGEGEAADAIDEAVAICVTVVAGSDAAGSNNGDASAAISSPGQPESTEATEPRQPALAAESSSTGSIRSRGNRSRQPSDGPTNSPRAGGATAQGGKLPPLKPGTSAAAVAAPAAAAASGTQRQPSPPRSSSPSQPRTSSPQPRASSPPQPLRPEDERYQRLCARHRHAERLYLAWSGLQDAVLDLLCNSPLLMNLTELLRYTAALLALPSVGGGAGAGGNTPRTVALWRQVWSVVPPVAALAHAIAASAAVSLLPGPPAAVAASAGGGPPPPNAPPTPLTDPTSAAVLLAALADSSLVPACCDLVLAVSRTALQNSSAARNNVALAAQQLLSASLRLSAVAEAGDAFKPQPPLQPAAATAMTLEPSGAEASAPDGTVPSIPDPTAPPGTPPNASGEVPAERRVSGGGGGSGAALPPSSQDGDGGGEMTYGSDATATELENGDRTTAMSADGQRLSSNDGAGGGAAGVRTSGPGGVRVSDESVRISRASGDAVGKDGTGNDAGDGAMGTDSMGKGSADGAPGSTPPPPLPGPTGDDSASPATASAAVLEQPRRSSGEGAAPAVDAADGGTAGGGNTGPDTADGSAAAGDVVASAMEVPPDKTNAGTINGAAAVATEGIEGSQGQGGKAPGSEGSHPAAQSAITDVAEDASGVPPGVSETAVDVPSAGLEVAEESGGAEAAADAAGPGVEAAAADPRRPTPLPPLPAGAAAALMVLSTPAVQYFLCERQASAVVQAYSEIAATAPPPPPNGKTSVTAAISASASLSTTWIVEPMLTGTPPSSGVTPPAASSTGSDAAAAAASFTGSGGGVSVAGVLDVARSCGLDLLPVPALPWSVPIEAALVALPDMRTVQQTFAKAASTGGAPVNSGGPMSGNAALDASVGPLGHHLRTESAGGAVHSGPMWSPQSLSAGPSAATISSGPSGPQIGRRRLDNHAQGPSSGGGAGRGGMLAGTAVGPKLPPLRMPLRQLDSDARRREAQKVQRQQEATEKEAQLVSLVKATAVTWQGLIEAAATAVGPAAGGDGEDATPYVEYVYGAAGRPATPSGHVPSASRVLLQLISAAAVCRAASTAEAAASQSDGGRAGSPPRVRSGRAGRVTASDAGAGGGDNAPEESLAELLAMLIRNLTASHRLCTEPERTTLHEQLAALLAAALAASQAMVARTGSPDVSTPLVAVPEACLAWMAEAERQRALELAVSEREMEAADLAAAEAEAIQLERALTRPDEEFTDEEYAAWQQRLSGTDDGGSGLSRAAEAVARAAAVRLTAAARDAARLRVAVALCEACVRFLVAHHQGMVATLLRAGLLRPGLKLRQEHTRHAALLQQTLEMLAHLAACCASAVAEAHAPPAAGPQPPPHRSPLALAAASHAMVATAVDVTYTPVLRSLHSALLSVRKCLAVCSQQLAAAGGAALGLAPVADVCAVLCAFPGRLVAQLLPAHELVTLRHASGRASAGVARMSGSARPSTGDGAGRSCSPTPSAHAAEADASASAAEAEASTSEAAASPKETALEPSYGNGGATAAPRAQFAWGLEPIIEVSELSSAISSYPSQAAQQQQQQRGGNAQRRSLSPTQPVGGEHDGVEGSVIDDLDSPAGGGGGGRAGADDPEQQGYEMDFEDPADTQGAASDTRSKMVTSRRASGNSTVSAEQAARAAAAVEAAVPYVARAIASSALHTTVPAAWRVFTNLFLQLASVEMAAEEEQRLKLQQQQQQQHSRSVGLSWADAPCSSCSGTNDGATEYSTYSFNSSRADTTHLSQPVQPPQAAAAGPVPAALTQGSESPALGSALSAEQLAALSNATTGLWDLLHVLLAVHRGAGAPWPAEAFALPAERETELRRVVRELQQQPPPPPPPPQQQQPVQEGAAQPPDGNGPAGVGSRSAHGSQDGVGPDTAAAAALAGGRASGSESQNGGLRLSSSTGGGLLLSGTTGTMQDEAGSYLPSPWPSGDSGDSSNAQGAPDGSARASSPNGCSLAASHTSGGSQVTMAQDGATEAAAAVAARASLDVAGPVRNSSQNGTRLMPTSALGRGVGNVDGSSDERRSDGAGVCGTDAKDEGALEQAATEISVVQVVSSELPTDGTAAGSPAGEAPGGGTQGTESSPDNEQSDNAGPPSLPTEKHQQLQENPLHAQEVLQEQQQQQEGLPSEAQQQPADAAAATTAATTSTQSLADKVPAWREATMLLEQVFSLSEAWQELKAAENALEENSRAHAPRLLLGDVPAPVPSAQTMESSPKGTEPSAAALLASFLRGGDAASGNAPTIKTRRLQSSISGVTAAATAAAAIPTAPPKLILTAAEAARAMAGAPSGVGGRATSPSASNAATAAAAAAAALPSGCSYSGCTTLAGASEVAQGRALVCRCERVSYCSSTCQMLDWMDSHHKVCKGRPPKNSVPASKAALADAMAAQAAAGFTAAATAEPIGAAAAMGAAVRGSFGRRAVATRR</sequence>
<feature type="compositionally biased region" description="Low complexity" evidence="5">
    <location>
        <begin position="881"/>
        <end position="906"/>
    </location>
</feature>
<feature type="compositionally biased region" description="Low complexity" evidence="5">
    <location>
        <begin position="745"/>
        <end position="759"/>
    </location>
</feature>
<organism evidence="8">
    <name type="scientific">Volvox carteri f. nagariensis</name>
    <dbReference type="NCBI Taxonomy" id="3068"/>
    <lineage>
        <taxon>Eukaryota</taxon>
        <taxon>Viridiplantae</taxon>
        <taxon>Chlorophyta</taxon>
        <taxon>core chlorophytes</taxon>
        <taxon>Chlorophyceae</taxon>
        <taxon>CS clade</taxon>
        <taxon>Chlamydomonadales</taxon>
        <taxon>Volvocaceae</taxon>
        <taxon>Volvox</taxon>
    </lineage>
</organism>
<keyword evidence="3" id="KW-0862">Zinc</keyword>
<evidence type="ECO:0000259" key="6">
    <source>
        <dbReference type="PROSITE" id="PS50865"/>
    </source>
</evidence>
<feature type="compositionally biased region" description="Pro residues" evidence="5">
    <location>
        <begin position="195"/>
        <end position="208"/>
    </location>
</feature>
<dbReference type="InParanoid" id="D8UFA1"/>
<feature type="domain" description="MYND-type" evidence="6">
    <location>
        <begin position="2544"/>
        <end position="2591"/>
    </location>
</feature>
<feature type="region of interest" description="Disordered" evidence="5">
    <location>
        <begin position="191"/>
        <end position="221"/>
    </location>
</feature>
<dbReference type="Proteomes" id="UP000001058">
    <property type="component" value="Unassembled WGS sequence"/>
</dbReference>
<feature type="region of interest" description="Disordered" evidence="5">
    <location>
        <begin position="578"/>
        <end position="852"/>
    </location>
</feature>
<feature type="compositionally biased region" description="Low complexity" evidence="5">
    <location>
        <begin position="239"/>
        <end position="251"/>
    </location>
</feature>
<feature type="region of interest" description="Disordered" evidence="5">
    <location>
        <begin position="115"/>
        <end position="145"/>
    </location>
</feature>
<feature type="compositionally biased region" description="Low complexity" evidence="5">
    <location>
        <begin position="769"/>
        <end position="781"/>
    </location>
</feature>
<feature type="compositionally biased region" description="Low complexity" evidence="5">
    <location>
        <begin position="2103"/>
        <end position="2128"/>
    </location>
</feature>
<dbReference type="GO" id="GO:0008270">
    <property type="term" value="F:zinc ion binding"/>
    <property type="evidence" value="ECO:0007669"/>
    <property type="project" value="UniProtKB-KW"/>
</dbReference>
<dbReference type="GeneID" id="9626811"/>
<dbReference type="PROSITE" id="PS01360">
    <property type="entry name" value="ZF_MYND_1"/>
    <property type="match status" value="1"/>
</dbReference>
<dbReference type="PROSITE" id="PS50865">
    <property type="entry name" value="ZF_MYND_2"/>
    <property type="match status" value="1"/>
</dbReference>